<dbReference type="SUPFAM" id="SSF51182">
    <property type="entry name" value="RmlC-like cupins"/>
    <property type="match status" value="1"/>
</dbReference>
<evidence type="ECO:0000259" key="1">
    <source>
        <dbReference type="Pfam" id="PF07883"/>
    </source>
</evidence>
<reference evidence="2" key="1">
    <citation type="submission" date="2022-04" db="EMBL/GenBank/DDBJ databases">
        <title>Roseomonas acroporae sp. nov., isolated from coral Acropora digitifera.</title>
        <authorList>
            <person name="Sun H."/>
        </authorList>
    </citation>
    <scope>NUCLEOTIDE SEQUENCE</scope>
    <source>
        <strain evidence="2">NAR14</strain>
    </source>
</reference>
<organism evidence="2 3">
    <name type="scientific">Roseomonas acroporae</name>
    <dbReference type="NCBI Taxonomy" id="2937791"/>
    <lineage>
        <taxon>Bacteria</taxon>
        <taxon>Pseudomonadati</taxon>
        <taxon>Pseudomonadota</taxon>
        <taxon>Alphaproteobacteria</taxon>
        <taxon>Acetobacterales</taxon>
        <taxon>Roseomonadaceae</taxon>
        <taxon>Roseomonas</taxon>
    </lineage>
</organism>
<accession>A0A9X1Y499</accession>
<dbReference type="InterPro" id="IPR014710">
    <property type="entry name" value="RmlC-like_jellyroll"/>
</dbReference>
<feature type="domain" description="Cupin type-2" evidence="1">
    <location>
        <begin position="22"/>
        <end position="93"/>
    </location>
</feature>
<name>A0A9X1Y499_9PROT</name>
<protein>
    <submittedName>
        <fullName evidence="2">Cupin domain-containing protein</fullName>
    </submittedName>
</protein>
<dbReference type="Proteomes" id="UP001139516">
    <property type="component" value="Unassembled WGS sequence"/>
</dbReference>
<evidence type="ECO:0000313" key="2">
    <source>
        <dbReference type="EMBL" id="MCK8783934.1"/>
    </source>
</evidence>
<dbReference type="CDD" id="cd06982">
    <property type="entry name" value="cupin_BauB-like"/>
    <property type="match status" value="1"/>
</dbReference>
<dbReference type="InterPro" id="IPR011051">
    <property type="entry name" value="RmlC_Cupin_sf"/>
</dbReference>
<dbReference type="AlphaFoldDB" id="A0A9X1Y499"/>
<comment type="caution">
    <text evidence="2">The sequence shown here is derived from an EMBL/GenBank/DDBJ whole genome shotgun (WGS) entry which is preliminary data.</text>
</comment>
<sequence>MTCREPAVPTLQVENEHVRVTRWDFPPGSETGWHRHGFSYVVVPVIAGTMHVELPGGGTTTVEITPGVSYARDFGVEHNVVNAGTAPFAFVEVELKALAG</sequence>
<dbReference type="EMBL" id="JALPRX010000022">
    <property type="protein sequence ID" value="MCK8783934.1"/>
    <property type="molecule type" value="Genomic_DNA"/>
</dbReference>
<dbReference type="Pfam" id="PF07883">
    <property type="entry name" value="Cupin_2"/>
    <property type="match status" value="1"/>
</dbReference>
<dbReference type="Gene3D" id="2.60.120.10">
    <property type="entry name" value="Jelly Rolls"/>
    <property type="match status" value="1"/>
</dbReference>
<evidence type="ECO:0000313" key="3">
    <source>
        <dbReference type="Proteomes" id="UP001139516"/>
    </source>
</evidence>
<proteinExistence type="predicted"/>
<dbReference type="InterPro" id="IPR013096">
    <property type="entry name" value="Cupin_2"/>
</dbReference>
<keyword evidence="3" id="KW-1185">Reference proteome</keyword>
<gene>
    <name evidence="2" type="ORF">M0638_06005</name>
</gene>